<comment type="caution">
    <text evidence="1">The sequence shown here is derived from an EMBL/GenBank/DDBJ whole genome shotgun (WGS) entry which is preliminary data.</text>
</comment>
<dbReference type="Gene3D" id="3.40.50.720">
    <property type="entry name" value="NAD(P)-binding Rossmann-like Domain"/>
    <property type="match status" value="1"/>
</dbReference>
<dbReference type="Gene3D" id="3.90.25.10">
    <property type="entry name" value="UDP-galactose 4-epimerase, domain 1"/>
    <property type="match status" value="1"/>
</dbReference>
<dbReference type="InterPro" id="IPR051604">
    <property type="entry name" value="Ergot_Alk_Oxidoreductase"/>
</dbReference>
<dbReference type="EMBL" id="JBHTKK010000008">
    <property type="protein sequence ID" value="MFD1066010.1"/>
    <property type="molecule type" value="Genomic_DNA"/>
</dbReference>
<evidence type="ECO:0000313" key="2">
    <source>
        <dbReference type="Proteomes" id="UP001597041"/>
    </source>
</evidence>
<reference evidence="2" key="1">
    <citation type="journal article" date="2019" name="Int. J. Syst. Evol. Microbiol.">
        <title>The Global Catalogue of Microorganisms (GCM) 10K type strain sequencing project: providing services to taxonomists for standard genome sequencing and annotation.</title>
        <authorList>
            <consortium name="The Broad Institute Genomics Platform"/>
            <consortium name="The Broad Institute Genome Sequencing Center for Infectious Disease"/>
            <person name="Wu L."/>
            <person name="Ma J."/>
        </authorList>
    </citation>
    <scope>NUCLEOTIDE SEQUENCE [LARGE SCALE GENOMIC DNA]</scope>
    <source>
        <strain evidence="2">CCUG 56608</strain>
    </source>
</reference>
<gene>
    <name evidence="1" type="ORF">ACFQ19_08230</name>
</gene>
<name>A0ABW3NHM6_9BACI</name>
<accession>A0ABW3NHM6</accession>
<keyword evidence="2" id="KW-1185">Reference proteome</keyword>
<proteinExistence type="predicted"/>
<protein>
    <submittedName>
        <fullName evidence="1">Uncharacterized protein</fullName>
    </submittedName>
</protein>
<dbReference type="Proteomes" id="UP001597041">
    <property type="component" value="Unassembled WGS sequence"/>
</dbReference>
<organism evidence="1 2">
    <name type="scientific">Oceanobacillus locisalsi</name>
    <dbReference type="NCBI Taxonomy" id="546107"/>
    <lineage>
        <taxon>Bacteria</taxon>
        <taxon>Bacillati</taxon>
        <taxon>Bacillota</taxon>
        <taxon>Bacilli</taxon>
        <taxon>Bacillales</taxon>
        <taxon>Bacillaceae</taxon>
        <taxon>Oceanobacillus</taxon>
    </lineage>
</organism>
<dbReference type="InterPro" id="IPR036291">
    <property type="entry name" value="NAD(P)-bd_dom_sf"/>
</dbReference>
<dbReference type="PANTHER" id="PTHR43162">
    <property type="match status" value="1"/>
</dbReference>
<dbReference type="RefSeq" id="WP_379591601.1">
    <property type="nucleotide sequence ID" value="NZ_JBHTKK010000008.1"/>
</dbReference>
<sequence length="129" mass="14655">MSSDKYVLVDIRDIAEIAAKVLTEDGHISKIYTLTGSDAVCYEEIAKYLSDILNQSIYYNQVPQKEYYEILLERGTPSWRAYDLANIAGAYLEDSNKLVTNDIKNLLNRSALSVQVFLNDYQANFEGDI</sequence>
<evidence type="ECO:0000313" key="1">
    <source>
        <dbReference type="EMBL" id="MFD1066010.1"/>
    </source>
</evidence>
<dbReference type="PANTHER" id="PTHR43162:SF1">
    <property type="entry name" value="PRESTALK A DIFFERENTIATION PROTEIN A"/>
    <property type="match status" value="1"/>
</dbReference>
<dbReference type="SUPFAM" id="SSF51735">
    <property type="entry name" value="NAD(P)-binding Rossmann-fold domains"/>
    <property type="match status" value="1"/>
</dbReference>